<dbReference type="RefSeq" id="WP_190550111.1">
    <property type="nucleotide sequence ID" value="NZ_CAWPNO010000108.1"/>
</dbReference>
<evidence type="ECO:0000256" key="1">
    <source>
        <dbReference type="SAM" id="Coils"/>
    </source>
</evidence>
<reference evidence="2 3" key="1">
    <citation type="journal article" date="2020" name="ISME J.">
        <title>Comparative genomics reveals insights into cyanobacterial evolution and habitat adaptation.</title>
        <authorList>
            <person name="Chen M.Y."/>
            <person name="Teng W.K."/>
            <person name="Zhao L."/>
            <person name="Hu C.X."/>
            <person name="Zhou Y.K."/>
            <person name="Han B.P."/>
            <person name="Song L.R."/>
            <person name="Shu W.S."/>
        </authorList>
    </citation>
    <scope>NUCLEOTIDE SEQUENCE [LARGE SCALE GENOMIC DNA]</scope>
    <source>
        <strain evidence="2 3">FACHB-288</strain>
    </source>
</reference>
<organism evidence="2 3">
    <name type="scientific">Calothrix parietina FACHB-288</name>
    <dbReference type="NCBI Taxonomy" id="2692896"/>
    <lineage>
        <taxon>Bacteria</taxon>
        <taxon>Bacillati</taxon>
        <taxon>Cyanobacteriota</taxon>
        <taxon>Cyanophyceae</taxon>
        <taxon>Nostocales</taxon>
        <taxon>Calotrichaceae</taxon>
        <taxon>Calothrix</taxon>
    </lineage>
</organism>
<comment type="caution">
    <text evidence="2">The sequence shown here is derived from an EMBL/GenBank/DDBJ whole genome shotgun (WGS) entry which is preliminary data.</text>
</comment>
<protein>
    <submittedName>
        <fullName evidence="2">Uncharacterized protein</fullName>
    </submittedName>
</protein>
<proteinExistence type="predicted"/>
<name>A0ABR8AMM3_9CYAN</name>
<gene>
    <name evidence="2" type="ORF">H6G24_31330</name>
</gene>
<dbReference type="Proteomes" id="UP000658514">
    <property type="component" value="Unassembled WGS sequence"/>
</dbReference>
<keyword evidence="1" id="KW-0175">Coiled coil</keyword>
<dbReference type="EMBL" id="JACJQH010000071">
    <property type="protein sequence ID" value="MBD2199916.1"/>
    <property type="molecule type" value="Genomic_DNA"/>
</dbReference>
<keyword evidence="3" id="KW-1185">Reference proteome</keyword>
<accession>A0ABR8AMM3</accession>
<feature type="coiled-coil region" evidence="1">
    <location>
        <begin position="36"/>
        <end position="80"/>
    </location>
</feature>
<sequence>MARQKLTSRILEKAKARAMGLQAIDPNISFGDACDLQKMMQLIETLSQKLDAHNQALEVVDTSTTELNVMEKSLNQLSQRILLGVACRYGNDSSEYKIAGGVRKSDRIRKARATRIKKAKAKSALLKNEV</sequence>
<evidence type="ECO:0000313" key="3">
    <source>
        <dbReference type="Proteomes" id="UP000658514"/>
    </source>
</evidence>
<evidence type="ECO:0000313" key="2">
    <source>
        <dbReference type="EMBL" id="MBD2199916.1"/>
    </source>
</evidence>